<keyword evidence="3 7" id="KW-1133">Transmembrane helix</keyword>
<dbReference type="InterPro" id="IPR016439">
    <property type="entry name" value="Lag1/Lac1-like"/>
</dbReference>
<evidence type="ECO:0000256" key="5">
    <source>
        <dbReference type="PROSITE-ProRule" id="PRU00205"/>
    </source>
</evidence>
<dbReference type="GO" id="GO:0016020">
    <property type="term" value="C:membrane"/>
    <property type="evidence" value="ECO:0007669"/>
    <property type="project" value="UniProtKB-SubCell"/>
</dbReference>
<evidence type="ECO:0000313" key="10">
    <source>
        <dbReference type="Proteomes" id="UP000324800"/>
    </source>
</evidence>
<dbReference type="GO" id="GO:0050291">
    <property type="term" value="F:sphingosine N-acyltransferase activity"/>
    <property type="evidence" value="ECO:0007669"/>
    <property type="project" value="InterPro"/>
</dbReference>
<comment type="subcellular location">
    <subcellularLocation>
        <location evidence="1">Membrane</location>
        <topology evidence="1">Multi-pass membrane protein</topology>
    </subcellularLocation>
</comment>
<dbReference type="GO" id="GO:0005783">
    <property type="term" value="C:endoplasmic reticulum"/>
    <property type="evidence" value="ECO:0007669"/>
    <property type="project" value="TreeGrafter"/>
</dbReference>
<evidence type="ECO:0000256" key="6">
    <source>
        <dbReference type="SAM" id="MobiDB-lite"/>
    </source>
</evidence>
<evidence type="ECO:0000256" key="1">
    <source>
        <dbReference type="ARBA" id="ARBA00004141"/>
    </source>
</evidence>
<reference evidence="9 10" key="1">
    <citation type="submission" date="2019-03" db="EMBL/GenBank/DDBJ databases">
        <title>Single cell metagenomics reveals metabolic interactions within the superorganism composed of flagellate Streblomastix strix and complex community of Bacteroidetes bacteria on its surface.</title>
        <authorList>
            <person name="Treitli S.C."/>
            <person name="Kolisko M."/>
            <person name="Husnik F."/>
            <person name="Keeling P."/>
            <person name="Hampl V."/>
        </authorList>
    </citation>
    <scope>NUCLEOTIDE SEQUENCE [LARGE SCALE GENOMIC DNA]</scope>
    <source>
        <strain evidence="9">ST1C</strain>
    </source>
</reference>
<dbReference type="EMBL" id="SNRW01006676">
    <property type="protein sequence ID" value="KAA6382627.1"/>
    <property type="molecule type" value="Genomic_DNA"/>
</dbReference>
<organism evidence="9 10">
    <name type="scientific">Streblomastix strix</name>
    <dbReference type="NCBI Taxonomy" id="222440"/>
    <lineage>
        <taxon>Eukaryota</taxon>
        <taxon>Metamonada</taxon>
        <taxon>Preaxostyla</taxon>
        <taxon>Oxymonadida</taxon>
        <taxon>Streblomastigidae</taxon>
        <taxon>Streblomastix</taxon>
    </lineage>
</organism>
<dbReference type="PROSITE" id="PS50922">
    <property type="entry name" value="TLC"/>
    <property type="match status" value="1"/>
</dbReference>
<evidence type="ECO:0000313" key="9">
    <source>
        <dbReference type="EMBL" id="KAA6382627.1"/>
    </source>
</evidence>
<protein>
    <recommendedName>
        <fullName evidence="8">TLC domain-containing protein</fullName>
    </recommendedName>
</protein>
<evidence type="ECO:0000256" key="3">
    <source>
        <dbReference type="ARBA" id="ARBA00022989"/>
    </source>
</evidence>
<keyword evidence="2 5" id="KW-0812">Transmembrane</keyword>
<dbReference type="Pfam" id="PF03798">
    <property type="entry name" value="TRAM_LAG1_CLN8"/>
    <property type="match status" value="1"/>
</dbReference>
<dbReference type="AlphaFoldDB" id="A0A5J4VIZ5"/>
<name>A0A5J4VIZ5_9EUKA</name>
<evidence type="ECO:0000256" key="7">
    <source>
        <dbReference type="SAM" id="Phobius"/>
    </source>
</evidence>
<gene>
    <name evidence="9" type="ORF">EZS28_021846</name>
</gene>
<dbReference type="OrthoDB" id="537032at2759"/>
<feature type="compositionally biased region" description="Polar residues" evidence="6">
    <location>
        <begin position="270"/>
        <end position="296"/>
    </location>
</feature>
<feature type="transmembrane region" description="Helical" evidence="7">
    <location>
        <begin position="20"/>
        <end position="48"/>
    </location>
</feature>
<dbReference type="Proteomes" id="UP000324800">
    <property type="component" value="Unassembled WGS sequence"/>
</dbReference>
<evidence type="ECO:0000259" key="8">
    <source>
        <dbReference type="PROSITE" id="PS50922"/>
    </source>
</evidence>
<feature type="domain" description="TLC" evidence="8">
    <location>
        <begin position="1"/>
        <end position="147"/>
    </location>
</feature>
<feature type="transmembrane region" description="Helical" evidence="7">
    <location>
        <begin position="68"/>
        <end position="94"/>
    </location>
</feature>
<dbReference type="GO" id="GO:0046513">
    <property type="term" value="P:ceramide biosynthetic process"/>
    <property type="evidence" value="ECO:0007669"/>
    <property type="project" value="InterPro"/>
</dbReference>
<feature type="transmembrane region" description="Helical" evidence="7">
    <location>
        <begin position="114"/>
        <end position="135"/>
    </location>
</feature>
<evidence type="ECO:0000256" key="2">
    <source>
        <dbReference type="ARBA" id="ARBA00022692"/>
    </source>
</evidence>
<comment type="caution">
    <text evidence="9">The sequence shown here is derived from an EMBL/GenBank/DDBJ whole genome shotgun (WGS) entry which is preliminary data.</text>
</comment>
<sequence>MLVRVDGKLLKIDHTGVELAYHHVVTLLITAFSYSVGALRIGIIIFALHNVSEAFACLGKAVLALHHFALAVTAFVMLLLTWFICRIILFPFLVIRSTLFDSYRMVIAIGDQTISAWLSSNLMLFALFIVNVYWFNSFIRLFLRLLKKGIITNPNQSMNPLAQTAELAEISAQRDREQILEFEKCKIKDKQRNQSRKQWKSSYDNKQQSTRTVISLLPSLSTAQHDSPKLTQQQIDELKNKRLEESNMHSRSYSYSSFAFPYPIIMPPTLMSSPKQKSNSPQTTDQSSESPHTQFAFQTPVFMRQPLLFQSSNAFKPTAPSVIESQRK</sequence>
<dbReference type="PANTHER" id="PTHR12560">
    <property type="entry name" value="LONGEVITY ASSURANCE FACTOR 1 LAG1"/>
    <property type="match status" value="1"/>
</dbReference>
<dbReference type="PANTHER" id="PTHR12560:SF0">
    <property type="entry name" value="LD18904P"/>
    <property type="match status" value="1"/>
</dbReference>
<feature type="region of interest" description="Disordered" evidence="6">
    <location>
        <begin position="269"/>
        <end position="296"/>
    </location>
</feature>
<evidence type="ECO:0000256" key="4">
    <source>
        <dbReference type="ARBA" id="ARBA00023136"/>
    </source>
</evidence>
<dbReference type="InterPro" id="IPR006634">
    <property type="entry name" value="TLC-dom"/>
</dbReference>
<proteinExistence type="predicted"/>
<keyword evidence="4 5" id="KW-0472">Membrane</keyword>
<accession>A0A5J4VIZ5</accession>